<evidence type="ECO:0000259" key="4">
    <source>
        <dbReference type="PROSITE" id="PS50245"/>
    </source>
</evidence>
<sequence length="1546" mass="172057">MPISSYHGLRKNSVPATPWNSTKISPHKNLSRSDSTSYNSSKRPLGLPRLWNHEEFLIDDEQGGDKYSKSCPSSTVHSSRKPLVNSRPRSARSAADRRLKRRDTFPKFASEFYRNESREYRRSKSDPSILAKKKQRKSSITAPKRPSTLWTVGKRQEKPNSSSAHRRKVNNSLAASSLSSPDGSLYGGLTKKRPNQGDRVVCILNKKPQLGVLKYIGRTHFAEGEWCGIVLDEACGKNDGCVRGVRYFRCKNKHGIFVHSHKVRTADDITLSRLNLLESPFSPQSPEKNIKEGNHNEQSMSSGDVEVMRSNDREVSKYRDINKPIKHTRRNRSVSLDRYLFLKAKQLAKGLNMFLHNTEKSEKMNTWVQNCVNRSRSMPKISKDIFPDSSEYCLGGDMGDLEKNVWNEKTAFDAVNKDYISVGADHTKSSKMTGVLDLPRDGINNLAGDLQAPLSVQSSLENSSNKQNGFQPSKDQIYLNGGKAALQKKVGHAVSLDTHLMVEKGHLTLMSNSENNEYTCAAHLSTKEDPFIQGRHCSCPSLHCADHFSEAITACLDLGRRERLAIPEAENENRSNTGRSAKLLGKDNTQQKHPGCPHAQSDTLHKISDNNKLVNGDSLISSDNKSTQVRSWPCLTSTPKKPLRRCSSSSDIHAESALNRSGDYDEVFDDNIPSILATVKPISNNTVKRPLDLNCIDTSLSQASGIKAANKTVKSHDQVVDTGSNYTDSLSGSQTSLSSTGTSDSKGKKMSATRRIPSSVKAPKSKSTSIPTKSSNTSKTTQQKQSRLEQMRQQQNKKVNLSSEGKFPNRTGPSSGHKQEGKIQKRHTLATIPDQKSFVPRPAVNKRPTSGSITEQSPREESKTSKLPVKKLSTPSQISKPAAATKLERKKDSAAVQKQLNTAGSRPPVAPAVKKESGLARSDSNARKPNRISLPQKATGKEKEFAASGCKAIGGQTPASAKGSKVSSTAVGSKPQTANVKRSSSSVKEKTQAPSKPVTRQPSSASSNKKPPQAGKQSTRQTPASQKQGSSKLPRKISGQLSNASDSVSVTSSIRDQDHLDDFIDSEGDSVSVHSDTFIHGARDFSSRNSQQDNFSLGGDIALHNSDENDGSTTMVLASSPLEVPCRTMPPDILSETPYLIKHSVGIQVEDVSHLKAIEDVKEKAQHLGELLKQRTELCGQLQDQIDCNSNDFVAASLLILTTVRKLVWCQKYSNQLQRKIESTLQEMKVIQEKLVEEEANSVKLQEEMMYQRSEHAVAIETLKADHENLLEETSSELKRKHEGEIQLAIETHRSQMHEMKEEQEKQVTQLKKTHDELVASLKDKHQDEIADLDSKHSCAVDELVEEHQVEIETIKADYEEQQSEMKGKYDKLLSEHNTLNSKFQQLQEDNQRDIESRIQEAIKKYESLPAELESLKAVLEMKNEEIRQMRKEKMEKHLELEKLEDVRAKTKKLQQENESLSFVVETKSRFERQLSVERDTLRNSLERESAKSKRLSLENEELQWRLVNSTSPPCTPTDEGGPLAMAKRNSNRLSASFPDIESIDE</sequence>
<dbReference type="SMART" id="SM01052">
    <property type="entry name" value="CAP_GLY"/>
    <property type="match status" value="1"/>
</dbReference>
<dbReference type="PANTHER" id="PTHR24200">
    <property type="entry name" value="TOUCAN, ISOFORM A"/>
    <property type="match status" value="1"/>
</dbReference>
<name>A0AAU9WTH2_9CNID</name>
<feature type="coiled-coil region" evidence="2">
    <location>
        <begin position="1294"/>
        <end position="1321"/>
    </location>
</feature>
<feature type="domain" description="CAP-Gly" evidence="4">
    <location>
        <begin position="217"/>
        <end position="259"/>
    </location>
</feature>
<dbReference type="PROSITE" id="PS50245">
    <property type="entry name" value="CAP_GLY_2"/>
    <property type="match status" value="1"/>
</dbReference>
<feature type="region of interest" description="Disordered" evidence="3">
    <location>
        <begin position="62"/>
        <end position="101"/>
    </location>
</feature>
<evidence type="ECO:0000313" key="6">
    <source>
        <dbReference type="Proteomes" id="UP001159428"/>
    </source>
</evidence>
<dbReference type="InterPro" id="IPR000938">
    <property type="entry name" value="CAP-Gly_domain"/>
</dbReference>
<dbReference type="InterPro" id="IPR051293">
    <property type="entry name" value="MTUS1/CCDC69"/>
</dbReference>
<dbReference type="GO" id="GO:0005737">
    <property type="term" value="C:cytoplasm"/>
    <property type="evidence" value="ECO:0007669"/>
    <property type="project" value="TreeGrafter"/>
</dbReference>
<dbReference type="Pfam" id="PF01302">
    <property type="entry name" value="CAP_GLY"/>
    <property type="match status" value="1"/>
</dbReference>
<evidence type="ECO:0000256" key="3">
    <source>
        <dbReference type="SAM" id="MobiDB-lite"/>
    </source>
</evidence>
<organism evidence="5 6">
    <name type="scientific">Pocillopora meandrina</name>
    <dbReference type="NCBI Taxonomy" id="46732"/>
    <lineage>
        <taxon>Eukaryota</taxon>
        <taxon>Metazoa</taxon>
        <taxon>Cnidaria</taxon>
        <taxon>Anthozoa</taxon>
        <taxon>Hexacorallia</taxon>
        <taxon>Scleractinia</taxon>
        <taxon>Astrocoeniina</taxon>
        <taxon>Pocilloporidae</taxon>
        <taxon>Pocillopora</taxon>
    </lineage>
</organism>
<feature type="compositionally biased region" description="Low complexity" evidence="3">
    <location>
        <begin position="727"/>
        <end position="744"/>
    </location>
</feature>
<feature type="region of interest" description="Disordered" evidence="3">
    <location>
        <begin position="1"/>
        <end position="46"/>
    </location>
</feature>
<dbReference type="PROSITE" id="PS00845">
    <property type="entry name" value="CAP_GLY_1"/>
    <property type="match status" value="1"/>
</dbReference>
<comment type="caution">
    <text evidence="5">The sequence shown here is derived from an EMBL/GenBank/DDBJ whole genome shotgun (WGS) entry which is preliminary data.</text>
</comment>
<dbReference type="Gene3D" id="2.30.30.190">
    <property type="entry name" value="CAP Gly-rich-like domain"/>
    <property type="match status" value="1"/>
</dbReference>
<feature type="compositionally biased region" description="Polar residues" evidence="3">
    <location>
        <begin position="14"/>
        <end position="24"/>
    </location>
</feature>
<dbReference type="GO" id="GO:0008017">
    <property type="term" value="F:microtubule binding"/>
    <property type="evidence" value="ECO:0007669"/>
    <property type="project" value="TreeGrafter"/>
</dbReference>
<accession>A0AAU9WTH2</accession>
<evidence type="ECO:0000256" key="2">
    <source>
        <dbReference type="SAM" id="Coils"/>
    </source>
</evidence>
<feature type="region of interest" description="Disordered" evidence="3">
    <location>
        <begin position="280"/>
        <end position="304"/>
    </location>
</feature>
<evidence type="ECO:0000313" key="5">
    <source>
        <dbReference type="EMBL" id="CAH3125421.1"/>
    </source>
</evidence>
<feature type="compositionally biased region" description="Low complexity" evidence="3">
    <location>
        <begin position="170"/>
        <end position="179"/>
    </location>
</feature>
<feature type="compositionally biased region" description="Polar residues" evidence="3">
    <location>
        <begin position="965"/>
        <end position="1031"/>
    </location>
</feature>
<feature type="region of interest" description="Disordered" evidence="3">
    <location>
        <begin position="724"/>
        <end position="1053"/>
    </location>
</feature>
<keyword evidence="6" id="KW-1185">Reference proteome</keyword>
<feature type="region of interest" description="Disordered" evidence="3">
    <location>
        <begin position="117"/>
        <end position="179"/>
    </location>
</feature>
<gene>
    <name evidence="5" type="ORF">PMEA_00012100</name>
</gene>
<feature type="region of interest" description="Disordered" evidence="3">
    <location>
        <begin position="1509"/>
        <end position="1546"/>
    </location>
</feature>
<feature type="coiled-coil region" evidence="2">
    <location>
        <begin position="1214"/>
        <end position="1248"/>
    </location>
</feature>
<dbReference type="GO" id="GO:0005634">
    <property type="term" value="C:nucleus"/>
    <property type="evidence" value="ECO:0007669"/>
    <property type="project" value="TreeGrafter"/>
</dbReference>
<dbReference type="Proteomes" id="UP001159428">
    <property type="component" value="Unassembled WGS sequence"/>
</dbReference>
<reference evidence="5 6" key="1">
    <citation type="submission" date="2022-05" db="EMBL/GenBank/DDBJ databases">
        <authorList>
            <consortium name="Genoscope - CEA"/>
            <person name="William W."/>
        </authorList>
    </citation>
    <scope>NUCLEOTIDE SEQUENCE [LARGE SCALE GENOMIC DNA]</scope>
</reference>
<dbReference type="PANTHER" id="PTHR24200:SF11">
    <property type="entry name" value="TOUCAN, ISOFORM A"/>
    <property type="match status" value="1"/>
</dbReference>
<feature type="compositionally biased region" description="Polar residues" evidence="3">
    <location>
        <begin position="791"/>
        <end position="803"/>
    </location>
</feature>
<feature type="region of interest" description="Disordered" evidence="3">
    <location>
        <begin position="570"/>
        <end position="603"/>
    </location>
</feature>
<feature type="coiled-coil region" evidence="2">
    <location>
        <begin position="1345"/>
        <end position="1447"/>
    </location>
</feature>
<proteinExistence type="predicted"/>
<feature type="compositionally biased region" description="Polar residues" evidence="3">
    <location>
        <begin position="32"/>
        <end position="42"/>
    </location>
</feature>
<keyword evidence="1 2" id="KW-0175">Coiled coil</keyword>
<dbReference type="EMBL" id="CALNXJ010000021">
    <property type="protein sequence ID" value="CAH3125421.1"/>
    <property type="molecule type" value="Genomic_DNA"/>
</dbReference>
<dbReference type="SUPFAM" id="SSF74924">
    <property type="entry name" value="Cap-Gly domain"/>
    <property type="match status" value="1"/>
</dbReference>
<protein>
    <recommendedName>
        <fullName evidence="4">CAP-Gly domain-containing protein</fullName>
    </recommendedName>
</protein>
<feature type="compositionally biased region" description="Low complexity" evidence="3">
    <location>
        <begin position="1042"/>
        <end position="1053"/>
    </location>
</feature>
<feature type="compositionally biased region" description="Low complexity" evidence="3">
    <location>
        <begin position="765"/>
        <end position="785"/>
    </location>
</feature>
<evidence type="ECO:0000256" key="1">
    <source>
        <dbReference type="ARBA" id="ARBA00023054"/>
    </source>
</evidence>
<dbReference type="InterPro" id="IPR036859">
    <property type="entry name" value="CAP-Gly_dom_sf"/>
</dbReference>
<feature type="compositionally biased region" description="Polar residues" evidence="3">
    <location>
        <begin position="847"/>
        <end position="856"/>
    </location>
</feature>